<dbReference type="EMBL" id="LXQC01000176">
    <property type="protein sequence ID" value="TFE66558.1"/>
    <property type="molecule type" value="Genomic_DNA"/>
</dbReference>
<protein>
    <submittedName>
        <fullName evidence="2">Uncharacterized protein</fullName>
    </submittedName>
</protein>
<reference evidence="2 3" key="1">
    <citation type="submission" date="2016-05" db="EMBL/GenBank/DDBJ databases">
        <title>Diversity and Homogeneity among Thermoacidophilic Verrucomicrobia Methanotrophs Linked with Geographical Origin.</title>
        <authorList>
            <person name="Erikstad H.-A."/>
            <person name="Smestad N.B."/>
            <person name="Ceballos R.M."/>
            <person name="Birkeland N.-K."/>
        </authorList>
    </citation>
    <scope>NUCLEOTIDE SEQUENCE [LARGE SCALE GENOMIC DNA]</scope>
    <source>
        <strain evidence="2 3">Phi</strain>
    </source>
</reference>
<dbReference type="RefSeq" id="WP_134440762.1">
    <property type="nucleotide sequence ID" value="NZ_LXQC01000176.1"/>
</dbReference>
<evidence type="ECO:0000256" key="1">
    <source>
        <dbReference type="SAM" id="Phobius"/>
    </source>
</evidence>
<keyword evidence="1" id="KW-0472">Membrane</keyword>
<feature type="transmembrane region" description="Helical" evidence="1">
    <location>
        <begin position="14"/>
        <end position="40"/>
    </location>
</feature>
<evidence type="ECO:0000313" key="3">
    <source>
        <dbReference type="Proteomes" id="UP000297713"/>
    </source>
</evidence>
<accession>A0A4Y8P824</accession>
<organism evidence="2 3">
    <name type="scientific">Methylacidiphilum caldifontis</name>
    <dbReference type="NCBI Taxonomy" id="2795386"/>
    <lineage>
        <taxon>Bacteria</taxon>
        <taxon>Pseudomonadati</taxon>
        <taxon>Verrucomicrobiota</taxon>
        <taxon>Methylacidiphilae</taxon>
        <taxon>Methylacidiphilales</taxon>
        <taxon>Methylacidiphilaceae</taxon>
        <taxon>Methylacidiphilum (ex Ratnadevi et al. 2023)</taxon>
    </lineage>
</organism>
<keyword evidence="3" id="KW-1185">Reference proteome</keyword>
<evidence type="ECO:0000313" key="2">
    <source>
        <dbReference type="EMBL" id="TFE66558.1"/>
    </source>
</evidence>
<name>A0A4Y8P824_9BACT</name>
<keyword evidence="1" id="KW-0812">Transmembrane</keyword>
<dbReference type="OrthoDB" id="186103at2"/>
<proteinExistence type="predicted"/>
<dbReference type="AlphaFoldDB" id="A0A4Y8P824"/>
<sequence>MLKSKEIGRALEKLFLFIPALSSQFIISSLFFSFSIYILYSTSIAQNIKKNDLSSYLVPSPCEYPTCSGRWIHGQIYPKEKFSLDSQKNELQPLSAMPIECPEWIGWVEGRHEGVGAGIDYVRDKLVVVEKKKNNPKRWVFKSFYSFIDGWLFCQVEGIRARAVALRSRSFGGQFLIEVFDLESGQKVRVENKLQASFGRTSWEQLLRDDVDFLPYSFYPTQSDKEKDNPVIVSAQYHPEKKTTHIMFVLKSGKKVEMENPGICWDFKVARNGTVGWIKDLEGKKKWSYLEFYKEGEIFLRIFGKYPQIQNWYFERGGEGAVFSSFVESKPVVFERYDLTLGQRIDYDETDEDKWLELKPWSKPLESEGKTTFWTTRVEFIAGKDSDKATQQGSPSAQQR</sequence>
<gene>
    <name evidence="2" type="ORF">A7Q10_01940</name>
</gene>
<comment type="caution">
    <text evidence="2">The sequence shown here is derived from an EMBL/GenBank/DDBJ whole genome shotgun (WGS) entry which is preliminary data.</text>
</comment>
<keyword evidence="1" id="KW-1133">Transmembrane helix</keyword>
<dbReference type="Proteomes" id="UP000297713">
    <property type="component" value="Unassembled WGS sequence"/>
</dbReference>